<accession>A0A285CR30</accession>
<dbReference type="InterPro" id="IPR001123">
    <property type="entry name" value="LeuE-type"/>
</dbReference>
<feature type="transmembrane region" description="Helical" evidence="6">
    <location>
        <begin position="36"/>
        <end position="57"/>
    </location>
</feature>
<evidence type="ECO:0000313" key="8">
    <source>
        <dbReference type="Proteomes" id="UP000219546"/>
    </source>
</evidence>
<dbReference type="Proteomes" id="UP000219546">
    <property type="component" value="Unassembled WGS sequence"/>
</dbReference>
<dbReference type="OrthoDB" id="7874789at2"/>
<reference evidence="7 8" key="1">
    <citation type="submission" date="2017-08" db="EMBL/GenBank/DDBJ databases">
        <authorList>
            <person name="de Groot N.N."/>
        </authorList>
    </citation>
    <scope>NUCLEOTIDE SEQUENCE [LARGE SCALE GENOMIC DNA]</scope>
    <source>
        <strain evidence="7 8">JC228</strain>
    </source>
</reference>
<dbReference type="GO" id="GO:0006865">
    <property type="term" value="P:amino acid transport"/>
    <property type="evidence" value="ECO:0007669"/>
    <property type="project" value="InterPro"/>
</dbReference>
<name>A0A285CR30_9BACI</name>
<feature type="transmembrane region" description="Helical" evidence="6">
    <location>
        <begin position="177"/>
        <end position="194"/>
    </location>
</feature>
<feature type="transmembrane region" description="Helical" evidence="6">
    <location>
        <begin position="69"/>
        <end position="87"/>
    </location>
</feature>
<comment type="subcellular location">
    <subcellularLocation>
        <location evidence="1">Cell membrane</location>
        <topology evidence="1">Multi-pass membrane protein</topology>
    </subcellularLocation>
</comment>
<gene>
    <name evidence="7" type="ORF">SAMN05877753_103276</name>
</gene>
<dbReference type="GO" id="GO:0005886">
    <property type="term" value="C:plasma membrane"/>
    <property type="evidence" value="ECO:0007669"/>
    <property type="project" value="UniProtKB-SubCell"/>
</dbReference>
<keyword evidence="4 6" id="KW-1133">Transmembrane helix</keyword>
<evidence type="ECO:0000313" key="7">
    <source>
        <dbReference type="EMBL" id="SNX69875.1"/>
    </source>
</evidence>
<protein>
    <submittedName>
        <fullName evidence="7">Threonine/homoserine/homoserine lactone efflux protein</fullName>
    </submittedName>
</protein>
<feature type="transmembrane region" description="Helical" evidence="6">
    <location>
        <begin position="6"/>
        <end position="24"/>
    </location>
</feature>
<keyword evidence="8" id="KW-1185">Reference proteome</keyword>
<evidence type="ECO:0000256" key="2">
    <source>
        <dbReference type="ARBA" id="ARBA00022475"/>
    </source>
</evidence>
<keyword evidence="3 6" id="KW-0812">Transmembrane</keyword>
<dbReference type="AlphaFoldDB" id="A0A285CR30"/>
<keyword evidence="2" id="KW-1003">Cell membrane</keyword>
<evidence type="ECO:0000256" key="5">
    <source>
        <dbReference type="ARBA" id="ARBA00023136"/>
    </source>
</evidence>
<keyword evidence="5 6" id="KW-0472">Membrane</keyword>
<dbReference type="Pfam" id="PF01810">
    <property type="entry name" value="LysE"/>
    <property type="match status" value="1"/>
</dbReference>
<evidence type="ECO:0000256" key="1">
    <source>
        <dbReference type="ARBA" id="ARBA00004651"/>
    </source>
</evidence>
<organism evidence="7 8">
    <name type="scientific">Bacillus oleivorans</name>
    <dbReference type="NCBI Taxonomy" id="1448271"/>
    <lineage>
        <taxon>Bacteria</taxon>
        <taxon>Bacillati</taxon>
        <taxon>Bacillota</taxon>
        <taxon>Bacilli</taxon>
        <taxon>Bacillales</taxon>
        <taxon>Bacillaceae</taxon>
        <taxon>Bacillus</taxon>
    </lineage>
</organism>
<proteinExistence type="predicted"/>
<feature type="transmembrane region" description="Helical" evidence="6">
    <location>
        <begin position="99"/>
        <end position="121"/>
    </location>
</feature>
<sequence>MNIIHFIAMGISLVAIVGPFNIELINRGIKGGIYPALCMGMGGIIANIFCLLIIYSGFSSWMQNQVTEILFFTVGAILLLFLGFMSLNPGLPNSQSSPALVSSFTAGFLLVFANPINFMAWYSTFSQASNSLFVENPPSAIFIYCFFIIAGGILWMINLTLAVYFIREKMNIRHRKLFSFIAGIMLLWFSSEYLRRIAEMTWNW</sequence>
<feature type="transmembrane region" description="Helical" evidence="6">
    <location>
        <begin position="141"/>
        <end position="165"/>
    </location>
</feature>
<dbReference type="EMBL" id="OAOP01000003">
    <property type="protein sequence ID" value="SNX69875.1"/>
    <property type="molecule type" value="Genomic_DNA"/>
</dbReference>
<evidence type="ECO:0000256" key="3">
    <source>
        <dbReference type="ARBA" id="ARBA00022692"/>
    </source>
</evidence>
<evidence type="ECO:0000256" key="4">
    <source>
        <dbReference type="ARBA" id="ARBA00022989"/>
    </source>
</evidence>
<evidence type="ECO:0000256" key="6">
    <source>
        <dbReference type="SAM" id="Phobius"/>
    </source>
</evidence>
<dbReference type="RefSeq" id="WP_097158193.1">
    <property type="nucleotide sequence ID" value="NZ_JBEPMQ010000002.1"/>
</dbReference>